<accession>A0A927MPG0</accession>
<evidence type="ECO:0000313" key="4">
    <source>
        <dbReference type="Proteomes" id="UP000638648"/>
    </source>
</evidence>
<organism evidence="3 4">
    <name type="scientific">Actinopolymorpha pittospori</name>
    <dbReference type="NCBI Taxonomy" id="648752"/>
    <lineage>
        <taxon>Bacteria</taxon>
        <taxon>Bacillati</taxon>
        <taxon>Actinomycetota</taxon>
        <taxon>Actinomycetes</taxon>
        <taxon>Propionibacteriales</taxon>
        <taxon>Actinopolymorphaceae</taxon>
        <taxon>Actinopolymorpha</taxon>
    </lineage>
</organism>
<proteinExistence type="predicted"/>
<evidence type="ECO:0000313" key="3">
    <source>
        <dbReference type="EMBL" id="MBE1604269.1"/>
    </source>
</evidence>
<feature type="transmembrane region" description="Helical" evidence="2">
    <location>
        <begin position="12"/>
        <end position="34"/>
    </location>
</feature>
<evidence type="ECO:0000256" key="2">
    <source>
        <dbReference type="SAM" id="Phobius"/>
    </source>
</evidence>
<evidence type="ECO:0000256" key="1">
    <source>
        <dbReference type="SAM" id="MobiDB-lite"/>
    </source>
</evidence>
<protein>
    <submittedName>
        <fullName evidence="3">Uncharacterized protein</fullName>
    </submittedName>
</protein>
<dbReference type="AlphaFoldDB" id="A0A927MPG0"/>
<keyword evidence="2" id="KW-0812">Transmembrane</keyword>
<feature type="transmembrane region" description="Helical" evidence="2">
    <location>
        <begin position="40"/>
        <end position="57"/>
    </location>
</feature>
<keyword evidence="2" id="KW-1133">Transmembrane helix</keyword>
<dbReference type="EMBL" id="JADBEM010000001">
    <property type="protein sequence ID" value="MBE1604269.1"/>
    <property type="molecule type" value="Genomic_DNA"/>
</dbReference>
<keyword evidence="4" id="KW-1185">Reference proteome</keyword>
<reference evidence="3" key="1">
    <citation type="submission" date="2020-10" db="EMBL/GenBank/DDBJ databases">
        <title>Sequencing the genomes of 1000 actinobacteria strains.</title>
        <authorList>
            <person name="Klenk H.-P."/>
        </authorList>
    </citation>
    <scope>NUCLEOTIDE SEQUENCE</scope>
    <source>
        <strain evidence="3">DSM 45354</strain>
    </source>
</reference>
<comment type="caution">
    <text evidence="3">The sequence shown here is derived from an EMBL/GenBank/DDBJ whole genome shotgun (WGS) entry which is preliminary data.</text>
</comment>
<name>A0A927MPG0_9ACTN</name>
<dbReference type="RefSeq" id="WP_192748849.1">
    <property type="nucleotide sequence ID" value="NZ_BAABJL010000209.1"/>
</dbReference>
<keyword evidence="2" id="KW-0472">Membrane</keyword>
<sequence length="278" mass="30180">MTTPTKRSAQSMVRPALQGALGVASFGAGVAAVFMTDNGGGAVTLLLVGSVLLFLLLTDLDIRTMEWGGAKLTLSRKASELNARADEAASRGDLVQAKHLRERAQDLLEAMRPTASLYGTIRESISPGPERTRLLEQVAADARQEAATRTFEKEDVRQRLLGTAEGERITALAIMQERPELRDFDAVLATIDKSRSAFELYHALDLASMMLGDLSPDQQKKLLEAIDRGRSGGFILQGTDRWSLSDTIRTRLAPSRERTDEADSNGRTVARGDGRPAS</sequence>
<dbReference type="Proteomes" id="UP000638648">
    <property type="component" value="Unassembled WGS sequence"/>
</dbReference>
<gene>
    <name evidence="3" type="ORF">HEB94_001117</name>
</gene>
<feature type="region of interest" description="Disordered" evidence="1">
    <location>
        <begin position="251"/>
        <end position="278"/>
    </location>
</feature>